<proteinExistence type="predicted"/>
<protein>
    <recommendedName>
        <fullName evidence="2">CPW-WPC domain-containing protein</fullName>
    </recommendedName>
</protein>
<dbReference type="AlphaFoldDB" id="A0A6C0D395"/>
<sequence length="116" mass="12879">MNFYMKLLIGTLVFLILTLALVGYFMAISGKDQAYPPSIADCPDHYTLSGTTCTAPAYLNVEEDPDVSCNVQDFSKQQYTYEGTNFASGMCAKKLWANDCKVKWDGITNNDTLCYA</sequence>
<name>A0A6C0D395_9ZZZZ</name>
<organism evidence="1">
    <name type="scientific">viral metagenome</name>
    <dbReference type="NCBI Taxonomy" id="1070528"/>
    <lineage>
        <taxon>unclassified sequences</taxon>
        <taxon>metagenomes</taxon>
        <taxon>organismal metagenomes</taxon>
    </lineage>
</organism>
<reference evidence="1" key="1">
    <citation type="journal article" date="2020" name="Nature">
        <title>Giant virus diversity and host interactions through global metagenomics.</title>
        <authorList>
            <person name="Schulz F."/>
            <person name="Roux S."/>
            <person name="Paez-Espino D."/>
            <person name="Jungbluth S."/>
            <person name="Walsh D.A."/>
            <person name="Denef V.J."/>
            <person name="McMahon K.D."/>
            <person name="Konstantinidis K.T."/>
            <person name="Eloe-Fadrosh E.A."/>
            <person name="Kyrpides N.C."/>
            <person name="Woyke T."/>
        </authorList>
    </citation>
    <scope>NUCLEOTIDE SEQUENCE</scope>
    <source>
        <strain evidence="1">GVMAG-M-3300023174-107</strain>
    </source>
</reference>
<dbReference type="EMBL" id="MN739522">
    <property type="protein sequence ID" value="QHT10564.1"/>
    <property type="molecule type" value="Genomic_DNA"/>
</dbReference>
<evidence type="ECO:0000313" key="1">
    <source>
        <dbReference type="EMBL" id="QHT10564.1"/>
    </source>
</evidence>
<accession>A0A6C0D395</accession>
<evidence type="ECO:0008006" key="2">
    <source>
        <dbReference type="Google" id="ProtNLM"/>
    </source>
</evidence>